<feature type="compositionally biased region" description="Basic and acidic residues" evidence="1">
    <location>
        <begin position="527"/>
        <end position="542"/>
    </location>
</feature>
<feature type="compositionally biased region" description="Low complexity" evidence="1">
    <location>
        <begin position="149"/>
        <end position="173"/>
    </location>
</feature>
<protein>
    <submittedName>
        <fullName evidence="2">Uncharacterized protein</fullName>
    </submittedName>
</protein>
<proteinExistence type="predicted"/>
<dbReference type="OrthoDB" id="7479072at2759"/>
<feature type="compositionally biased region" description="Low complexity" evidence="1">
    <location>
        <begin position="103"/>
        <end position="114"/>
    </location>
</feature>
<name>A0A4C1V299_EUMVA</name>
<evidence type="ECO:0000313" key="2">
    <source>
        <dbReference type="EMBL" id="GBP32650.1"/>
    </source>
</evidence>
<comment type="caution">
    <text evidence="2">The sequence shown here is derived from an EMBL/GenBank/DDBJ whole genome shotgun (WGS) entry which is preliminary data.</text>
</comment>
<evidence type="ECO:0000313" key="3">
    <source>
        <dbReference type="Proteomes" id="UP000299102"/>
    </source>
</evidence>
<dbReference type="PANTHER" id="PTHR46538:SF3">
    <property type="entry name" value="PROTEIN KINASE DOMAIN-CONTAINING PROTEIN"/>
    <property type="match status" value="1"/>
</dbReference>
<feature type="compositionally biased region" description="Low complexity" evidence="1">
    <location>
        <begin position="543"/>
        <end position="557"/>
    </location>
</feature>
<feature type="region of interest" description="Disordered" evidence="1">
    <location>
        <begin position="264"/>
        <end position="319"/>
    </location>
</feature>
<gene>
    <name evidence="2" type="ORF">EVAR_16812_1</name>
</gene>
<keyword evidence="3" id="KW-1185">Reference proteome</keyword>
<dbReference type="InterPro" id="IPR051585">
    <property type="entry name" value="STE20_Ser/Thr_Kinases"/>
</dbReference>
<evidence type="ECO:0000256" key="1">
    <source>
        <dbReference type="SAM" id="MobiDB-lite"/>
    </source>
</evidence>
<dbReference type="Proteomes" id="UP000299102">
    <property type="component" value="Unassembled WGS sequence"/>
</dbReference>
<dbReference type="PANTHER" id="PTHR46538">
    <property type="entry name" value="PROTEIN KINASE DOMAIN-CONTAINING PROTEIN"/>
    <property type="match status" value="1"/>
</dbReference>
<feature type="compositionally biased region" description="Low complexity" evidence="1">
    <location>
        <begin position="60"/>
        <end position="82"/>
    </location>
</feature>
<feature type="compositionally biased region" description="Polar residues" evidence="1">
    <location>
        <begin position="193"/>
        <end position="206"/>
    </location>
</feature>
<organism evidence="2 3">
    <name type="scientific">Eumeta variegata</name>
    <name type="common">Bagworm moth</name>
    <name type="synonym">Eumeta japonica</name>
    <dbReference type="NCBI Taxonomy" id="151549"/>
    <lineage>
        <taxon>Eukaryota</taxon>
        <taxon>Metazoa</taxon>
        <taxon>Ecdysozoa</taxon>
        <taxon>Arthropoda</taxon>
        <taxon>Hexapoda</taxon>
        <taxon>Insecta</taxon>
        <taxon>Pterygota</taxon>
        <taxon>Neoptera</taxon>
        <taxon>Endopterygota</taxon>
        <taxon>Lepidoptera</taxon>
        <taxon>Glossata</taxon>
        <taxon>Ditrysia</taxon>
        <taxon>Tineoidea</taxon>
        <taxon>Psychidae</taxon>
        <taxon>Oiketicinae</taxon>
        <taxon>Eumeta</taxon>
    </lineage>
</organism>
<dbReference type="EMBL" id="BGZK01000263">
    <property type="protein sequence ID" value="GBP32650.1"/>
    <property type="molecule type" value="Genomic_DNA"/>
</dbReference>
<feature type="compositionally biased region" description="Basic and acidic residues" evidence="1">
    <location>
        <begin position="208"/>
        <end position="230"/>
    </location>
</feature>
<feature type="compositionally biased region" description="Pro residues" evidence="1">
    <location>
        <begin position="174"/>
        <end position="184"/>
    </location>
</feature>
<reference evidence="2 3" key="1">
    <citation type="journal article" date="2019" name="Commun. Biol.">
        <title>The bagworm genome reveals a unique fibroin gene that provides high tensile strength.</title>
        <authorList>
            <person name="Kono N."/>
            <person name="Nakamura H."/>
            <person name="Ohtoshi R."/>
            <person name="Tomita M."/>
            <person name="Numata K."/>
            <person name="Arakawa K."/>
        </authorList>
    </citation>
    <scope>NUCLEOTIDE SEQUENCE [LARGE SCALE GENOMIC DNA]</scope>
</reference>
<feature type="compositionally biased region" description="Basic and acidic residues" evidence="1">
    <location>
        <begin position="116"/>
        <end position="136"/>
    </location>
</feature>
<dbReference type="AlphaFoldDB" id="A0A4C1V299"/>
<feature type="region of interest" description="Disordered" evidence="1">
    <location>
        <begin position="509"/>
        <end position="570"/>
    </location>
</feature>
<feature type="region of interest" description="Disordered" evidence="1">
    <location>
        <begin position="726"/>
        <end position="746"/>
    </location>
</feature>
<accession>A0A4C1V299</accession>
<sequence length="746" mass="79800">MASYLFTFTSSTSLNLKLIRISHAQEHRSSQMQMEMEDDSTSVRSGGTPDVKMSEPEPPVGVAVVPPAVSVPDAPESPRAAAPAPPVPTVSMPATEPTPTPTPATAATPAPAAAKRPLEEEHAADRKAPAPKKEKGPAPPPPVTPPQTPVVASAPAPSPVPASVSVPASAKKQPAPPPPPPPPAISVTAAPESPTTKGRQIVQQVCQDAEKAVQEKRTKEFKTEQKEETKPIVITDSRTREEISPEKYDRIDSKTERVEVKTEKVIKNEINQKEERLEKDRSSRKEERLEKDRATEITSVSPVPTPPPSSPTPIQAPSIVTVQSPTVIVEIRDRTSPPVPQAAPPYPEVAKIADVSPYNEERAEPNSLAGTPVGRVTVTTTHPPVLVDSEPLPPNAVTISTPPPIADEVVIVGADGRGVVPPAVTATATTTSSTTSSDDDCFAPSSLDSLDCSAAYNERVRGRRLDSSEVLILSPAAVGDSGVFDESAHNLDTSHVSVVTVGGDSAATHIAVNESPPPSRSRTHSRLNGERVSPDSLSRRSQSDSGSVVSSCEVGGRQPDADSVATSGSHDDHGVVVAAANHAVNGGARVNTNPQDLDSEDQVVLRRRPQDGQQANRIQRTKEDIHMANLKKKTRKRTRKFEIDGVVVTTTTSKVIWGDEESGRTWDDHALRKQELREIKMLQKLEQKQLQDLNAKEHQLKEQQDKRYPITFQAAGNAPVPPLELRVSMGGGDNLLSDRLSPHSPS</sequence>
<feature type="compositionally biased region" description="Basic and acidic residues" evidence="1">
    <location>
        <begin position="237"/>
        <end position="249"/>
    </location>
</feature>
<feature type="compositionally biased region" description="Basic and acidic residues" evidence="1">
    <location>
        <begin position="264"/>
        <end position="295"/>
    </location>
</feature>
<dbReference type="STRING" id="151549.A0A4C1V299"/>
<feature type="region of interest" description="Disordered" evidence="1">
    <location>
        <begin position="27"/>
        <end position="249"/>
    </location>
</feature>
<feature type="compositionally biased region" description="Pro residues" evidence="1">
    <location>
        <begin position="137"/>
        <end position="148"/>
    </location>
</feature>